<organism evidence="2 3">
    <name type="scientific">Actinomadura montaniterrae</name>
    <dbReference type="NCBI Taxonomy" id="1803903"/>
    <lineage>
        <taxon>Bacteria</taxon>
        <taxon>Bacillati</taxon>
        <taxon>Actinomycetota</taxon>
        <taxon>Actinomycetes</taxon>
        <taxon>Streptosporangiales</taxon>
        <taxon>Thermomonosporaceae</taxon>
        <taxon>Actinomadura</taxon>
    </lineage>
</organism>
<proteinExistence type="predicted"/>
<dbReference type="OrthoDB" id="3469424at2"/>
<comment type="caution">
    <text evidence="2">The sequence shown here is derived from an EMBL/GenBank/DDBJ whole genome shotgun (WGS) entry which is preliminary data.</text>
</comment>
<feature type="transmembrane region" description="Helical" evidence="1">
    <location>
        <begin position="155"/>
        <end position="175"/>
    </location>
</feature>
<sequence length="317" mass="32026">MQAQYQALAALSTGIYFTGLAFLKIAATGMPPLAGDRPVHLARTLLADRTWLAGGTVVAVGACVQAASLTGLTLVRAEPMFLAGIGLLIVLAVPVMGERLTLREWGCVLVLAAATALFADAVDGAPGTGRHGGTVVLTSAATAPGAGAGTAVPPWLLGTVAALSLLVPCAGFLAADLARKGAHARPLTGVALAINVGLLTGTAELMLTGTAARLGHPFTPAAAAYPALFAITAPLALGQLQIALQRGRLVIVGLVATATAKTYLLLVGTLLFHEPWPDGAAPELAVALALAVLAIAAVPHHERRPSPARLHRAPNAR</sequence>
<feature type="transmembrane region" description="Helical" evidence="1">
    <location>
        <begin position="50"/>
        <end position="72"/>
    </location>
</feature>
<feature type="transmembrane region" description="Helical" evidence="1">
    <location>
        <begin position="249"/>
        <end position="272"/>
    </location>
</feature>
<name>A0A6L3VNN0_9ACTN</name>
<keyword evidence="1" id="KW-1133">Transmembrane helix</keyword>
<feature type="transmembrane region" description="Helical" evidence="1">
    <location>
        <begin position="218"/>
        <end position="237"/>
    </location>
</feature>
<keyword evidence="1" id="KW-0812">Transmembrane</keyword>
<reference evidence="2 3" key="1">
    <citation type="submission" date="2019-09" db="EMBL/GenBank/DDBJ databases">
        <title>Actinomadura physcomitrii sp. nov., a novel actinomycete isolated from moss [Physcomitrium sphaericum (Ludw) Fuernr].</title>
        <authorList>
            <person name="Liu C."/>
            <person name="Zhuang X."/>
        </authorList>
    </citation>
    <scope>NUCLEOTIDE SEQUENCE [LARGE SCALE GENOMIC DNA]</scope>
    <source>
        <strain evidence="2 3">CYP1-1B</strain>
    </source>
</reference>
<evidence type="ECO:0000256" key="1">
    <source>
        <dbReference type="SAM" id="Phobius"/>
    </source>
</evidence>
<feature type="transmembrane region" description="Helical" evidence="1">
    <location>
        <begin position="7"/>
        <end position="30"/>
    </location>
</feature>
<dbReference type="AlphaFoldDB" id="A0A6L3VNN0"/>
<feature type="transmembrane region" description="Helical" evidence="1">
    <location>
        <begin position="187"/>
        <end position="206"/>
    </location>
</feature>
<gene>
    <name evidence="2" type="ORF">F9B16_34625</name>
</gene>
<keyword evidence="3" id="KW-1185">Reference proteome</keyword>
<dbReference type="Proteomes" id="UP000483004">
    <property type="component" value="Unassembled WGS sequence"/>
</dbReference>
<protein>
    <submittedName>
        <fullName evidence="2">Uncharacterized protein</fullName>
    </submittedName>
</protein>
<evidence type="ECO:0000313" key="3">
    <source>
        <dbReference type="Proteomes" id="UP000483004"/>
    </source>
</evidence>
<feature type="transmembrane region" description="Helical" evidence="1">
    <location>
        <begin position="284"/>
        <end position="301"/>
    </location>
</feature>
<accession>A0A6L3VNN0</accession>
<feature type="transmembrane region" description="Helical" evidence="1">
    <location>
        <begin position="79"/>
        <end position="96"/>
    </location>
</feature>
<evidence type="ECO:0000313" key="2">
    <source>
        <dbReference type="EMBL" id="KAB2370673.1"/>
    </source>
</evidence>
<keyword evidence="1" id="KW-0472">Membrane</keyword>
<dbReference type="RefSeq" id="WP_151544442.1">
    <property type="nucleotide sequence ID" value="NZ_WBMR01000144.1"/>
</dbReference>
<dbReference type="EMBL" id="WBMR01000144">
    <property type="protein sequence ID" value="KAB2370673.1"/>
    <property type="molecule type" value="Genomic_DNA"/>
</dbReference>